<keyword evidence="2" id="KW-1185">Reference proteome</keyword>
<proteinExistence type="predicted"/>
<protein>
    <submittedName>
        <fullName evidence="1">Uncharacterized protein</fullName>
    </submittedName>
</protein>
<evidence type="ECO:0000313" key="2">
    <source>
        <dbReference type="Proteomes" id="UP000030854"/>
    </source>
</evidence>
<gene>
    <name evidence="1" type="ORF">EV44_g3454</name>
</gene>
<sequence>MVKLGTNNEKRLMIDIMAIRQSYERRELSEIRWINGNDNPDDTMTKGSPIKALEQMLNLIPLKVRV</sequence>
<dbReference type="OMA" id="TMTKGSP"/>
<dbReference type="HOGENOM" id="CLU_002055_2_2_1"/>
<evidence type="ECO:0000313" key="1">
    <source>
        <dbReference type="EMBL" id="KHJ34462.1"/>
    </source>
</evidence>
<dbReference type="STRING" id="52586.A0A0B1P6Z3"/>
<comment type="caution">
    <text evidence="1">The sequence shown here is derived from an EMBL/GenBank/DDBJ whole genome shotgun (WGS) entry which is preliminary data.</text>
</comment>
<dbReference type="EMBL" id="JNVN01000859">
    <property type="protein sequence ID" value="KHJ34462.1"/>
    <property type="molecule type" value="Genomic_DNA"/>
</dbReference>
<dbReference type="Proteomes" id="UP000030854">
    <property type="component" value="Unassembled WGS sequence"/>
</dbReference>
<reference evidence="1 2" key="1">
    <citation type="journal article" date="2014" name="BMC Genomics">
        <title>Adaptive genomic structural variation in the grape powdery mildew pathogen, Erysiphe necator.</title>
        <authorList>
            <person name="Jones L."/>
            <person name="Riaz S."/>
            <person name="Morales-Cruz A."/>
            <person name="Amrine K.C."/>
            <person name="McGuire B."/>
            <person name="Gubler W.D."/>
            <person name="Walker M.A."/>
            <person name="Cantu D."/>
        </authorList>
    </citation>
    <scope>NUCLEOTIDE SEQUENCE [LARGE SCALE GENOMIC DNA]</scope>
    <source>
        <strain evidence="2">c</strain>
    </source>
</reference>
<accession>A0A0B1P6Z3</accession>
<dbReference type="AlphaFoldDB" id="A0A0B1P6Z3"/>
<name>A0A0B1P6Z3_UNCNE</name>
<organism evidence="1 2">
    <name type="scientific">Uncinula necator</name>
    <name type="common">Grape powdery mildew</name>
    <dbReference type="NCBI Taxonomy" id="52586"/>
    <lineage>
        <taxon>Eukaryota</taxon>
        <taxon>Fungi</taxon>
        <taxon>Dikarya</taxon>
        <taxon>Ascomycota</taxon>
        <taxon>Pezizomycotina</taxon>
        <taxon>Leotiomycetes</taxon>
        <taxon>Erysiphales</taxon>
        <taxon>Erysiphaceae</taxon>
        <taxon>Erysiphe</taxon>
    </lineage>
</organism>